<feature type="repeat" description="ANK" evidence="3">
    <location>
        <begin position="557"/>
        <end position="589"/>
    </location>
</feature>
<feature type="repeat" description="ANK" evidence="3">
    <location>
        <begin position="407"/>
        <end position="439"/>
    </location>
</feature>
<dbReference type="EMBL" id="JBJJXI010000153">
    <property type="protein sequence ID" value="KAL3385555.1"/>
    <property type="molecule type" value="Genomic_DNA"/>
</dbReference>
<feature type="repeat" description="ANK" evidence="3">
    <location>
        <begin position="631"/>
        <end position="663"/>
    </location>
</feature>
<feature type="repeat" description="ANK" evidence="3">
    <location>
        <begin position="776"/>
        <end position="808"/>
    </location>
</feature>
<feature type="repeat" description="ANK" evidence="3">
    <location>
        <begin position="994"/>
        <end position="1026"/>
    </location>
</feature>
<feature type="repeat" description="ANK" evidence="3">
    <location>
        <begin position="1141"/>
        <end position="1173"/>
    </location>
</feature>
<dbReference type="PANTHER" id="PTHR24198:SF165">
    <property type="entry name" value="ANKYRIN REPEAT-CONTAINING PROTEIN-RELATED"/>
    <property type="match status" value="1"/>
</dbReference>
<evidence type="ECO:0000313" key="6">
    <source>
        <dbReference type="Proteomes" id="UP001627154"/>
    </source>
</evidence>
<sequence>MTDFQDMNSVQRDNLPDFMEVEEEVRRDIDSEESTALPTPNENAQKILNYALAYNQMNVVEAALKLGADPNCANSKGLRPLHIICNRKVDDDSIGEFFKLCDNMRKTVYVDAPDELLQTPLQYALFYGLRYTSKYLLSRSADPNRRNKDGLTALHVMCKRNGDDEDDLMTDFFEICDNLKNRVMINARDKFDRTPLFYALLGNQKKMAKLLLKRGAHPNLPDKDDFTPLHVVCTTNDDELLRLFLDNSTPPVPLNRQDRLGQTPLHYAVARGCKSLIKPMLEGGADPCLTNAKGSTPLHLVCHREDVDDADLMEHFFEVCYDGQKTVNVNAQDDAGGTPLHWALYHGHRRLAKLLLKEGANPNLVNDEGETPLFVVCNRKTDDANLAKILLDSYTFEQSQVNSRDKAGNAPLLLALARGHARLASLLLENGADPNACNLAGDSALHVIVKRKDDEDHPLVERFFEICKALGKTVLIDVQDATSCTALHHALSLGLDKTIKVLLRAGANPNLPDVNRKTYLHYAASRATDDDDGALADFWSSCRDNRQPVDVDAQDYKGWTPLHHAVQRGHKKVTELLLRGNADPNAASEQKETPLHLIVERNNDDNEFMEHFFKICQDVKKTVEFDFQDACGQTPLQRAVRRGYRMLTATLLKYGADPNVADGNECTPLHVICQRDDDSEDPLKLFFALCKNLKRTVEVQVQDNIGCTPLHHAVHRGHKKITATLLKRGADPNSVSKNTSTALHVICQREKVDDDDLLKLIFKFCKDVKVNVKNEWGQTALHHALFRGHKKLIATLLKNGANPNVADNKGYTPLHVICQRNEDSEDLLKMFLKPDKDVKVAVRDKMGWTPLHHAILRGHKKITATLLKHKSIDPNAVDEIGLTPLHVMCRRCVDDEDFMKIFFDTCKKVKKTVEVNRADKSGCTPLHCALANGCIALAKQLLKRRVDPNVANVDGDRPLHVICNRKIDDNLMMLFLQSCYEMQKKVQVDAPDLTGRTALHRALQFKLKGPTKALLKYGADPNLADPDGLLPIRLALGTMDNDWTMLEWFLAVCNELKLTVVVDVWDESESTPLHYSTYHGLKKVTELLLILGADPNWSNKEKSTPLHLICNRVEDDDLIDIFFEYCDLRNERVLVNVQDNFGNTPLHLALTHGHRNKLRLLLARGVDANAANDKGETPLHIICRRKIDDEDLVTQLLFSNCGTGSPVLVNAMDTFDQTPLQLAAKHNLFTTLEILNNYQDTFADDLAQMYTYI</sequence>
<dbReference type="SUPFAM" id="SSF48403">
    <property type="entry name" value="Ankyrin repeat"/>
    <property type="match status" value="4"/>
</dbReference>
<feature type="compositionally biased region" description="Polar residues" evidence="4">
    <location>
        <begin position="1"/>
        <end position="12"/>
    </location>
</feature>
<dbReference type="Proteomes" id="UP001627154">
    <property type="component" value="Unassembled WGS sequence"/>
</dbReference>
<dbReference type="Gene3D" id="1.25.40.20">
    <property type="entry name" value="Ankyrin repeat-containing domain"/>
    <property type="match status" value="8"/>
</dbReference>
<dbReference type="PRINTS" id="PR01415">
    <property type="entry name" value="ANKYRIN"/>
</dbReference>
<name>A0ABD2VXR8_9HYME</name>
<evidence type="ECO:0000256" key="2">
    <source>
        <dbReference type="ARBA" id="ARBA00023043"/>
    </source>
</evidence>
<feature type="repeat" description="ANK" evidence="3">
    <location>
        <begin position="1068"/>
        <end position="1100"/>
    </location>
</feature>
<dbReference type="PANTHER" id="PTHR24198">
    <property type="entry name" value="ANKYRIN REPEAT AND PROTEIN KINASE DOMAIN-CONTAINING PROTEIN"/>
    <property type="match status" value="1"/>
</dbReference>
<feature type="repeat" description="ANK" evidence="3">
    <location>
        <begin position="191"/>
        <end position="223"/>
    </location>
</feature>
<feature type="repeat" description="ANK" evidence="3">
    <location>
        <begin position="921"/>
        <end position="953"/>
    </location>
</feature>
<evidence type="ECO:0000256" key="1">
    <source>
        <dbReference type="ARBA" id="ARBA00022737"/>
    </source>
</evidence>
<keyword evidence="6" id="KW-1185">Reference proteome</keyword>
<reference evidence="5 6" key="1">
    <citation type="journal article" date="2024" name="bioRxiv">
        <title>A reference genome for Trichogramma kaykai: A tiny desert-dwelling parasitoid wasp with competing sex-ratio distorters.</title>
        <authorList>
            <person name="Culotta J."/>
            <person name="Lindsey A.R."/>
        </authorList>
    </citation>
    <scope>NUCLEOTIDE SEQUENCE [LARGE SCALE GENOMIC DNA]</scope>
    <source>
        <strain evidence="5 6">KSX58</strain>
    </source>
</reference>
<dbReference type="SMART" id="SM00248">
    <property type="entry name" value="ANK"/>
    <property type="match status" value="29"/>
</dbReference>
<dbReference type="Pfam" id="PF13637">
    <property type="entry name" value="Ank_4"/>
    <property type="match status" value="1"/>
</dbReference>
<feature type="repeat" description="ANK" evidence="3">
    <location>
        <begin position="705"/>
        <end position="737"/>
    </location>
</feature>
<feature type="repeat" description="ANK" evidence="3">
    <location>
        <begin position="482"/>
        <end position="514"/>
    </location>
</feature>
<keyword evidence="1" id="KW-0677">Repeat</keyword>
<protein>
    <recommendedName>
        <fullName evidence="7">Ion transport domain-containing protein</fullName>
    </recommendedName>
</protein>
<evidence type="ECO:0000313" key="5">
    <source>
        <dbReference type="EMBL" id="KAL3385555.1"/>
    </source>
</evidence>
<dbReference type="InterPro" id="IPR002110">
    <property type="entry name" value="Ankyrin_rpt"/>
</dbReference>
<dbReference type="InterPro" id="IPR036770">
    <property type="entry name" value="Ankyrin_rpt-contain_sf"/>
</dbReference>
<dbReference type="PROSITE" id="PS50088">
    <property type="entry name" value="ANK_REPEAT"/>
    <property type="match status" value="14"/>
</dbReference>
<feature type="repeat" description="ANK" evidence="3">
    <location>
        <begin position="846"/>
        <end position="879"/>
    </location>
</feature>
<accession>A0ABD2VXR8</accession>
<gene>
    <name evidence="5" type="ORF">TKK_018632</name>
</gene>
<feature type="repeat" description="ANK" evidence="3">
    <location>
        <begin position="335"/>
        <end position="367"/>
    </location>
</feature>
<comment type="caution">
    <text evidence="5">The sequence shown here is derived from an EMBL/GenBank/DDBJ whole genome shotgun (WGS) entry which is preliminary data.</text>
</comment>
<feature type="region of interest" description="Disordered" evidence="4">
    <location>
        <begin position="1"/>
        <end position="20"/>
    </location>
</feature>
<evidence type="ECO:0000256" key="3">
    <source>
        <dbReference type="PROSITE-ProRule" id="PRU00023"/>
    </source>
</evidence>
<evidence type="ECO:0000256" key="4">
    <source>
        <dbReference type="SAM" id="MobiDB-lite"/>
    </source>
</evidence>
<feature type="repeat" description="ANK" evidence="3">
    <location>
        <begin position="260"/>
        <end position="292"/>
    </location>
</feature>
<dbReference type="PROSITE" id="PS50297">
    <property type="entry name" value="ANK_REP_REGION"/>
    <property type="match status" value="13"/>
</dbReference>
<organism evidence="5 6">
    <name type="scientific">Trichogramma kaykai</name>
    <dbReference type="NCBI Taxonomy" id="54128"/>
    <lineage>
        <taxon>Eukaryota</taxon>
        <taxon>Metazoa</taxon>
        <taxon>Ecdysozoa</taxon>
        <taxon>Arthropoda</taxon>
        <taxon>Hexapoda</taxon>
        <taxon>Insecta</taxon>
        <taxon>Pterygota</taxon>
        <taxon>Neoptera</taxon>
        <taxon>Endopterygota</taxon>
        <taxon>Hymenoptera</taxon>
        <taxon>Apocrita</taxon>
        <taxon>Proctotrupomorpha</taxon>
        <taxon>Chalcidoidea</taxon>
        <taxon>Trichogrammatidae</taxon>
        <taxon>Trichogramma</taxon>
    </lineage>
</organism>
<evidence type="ECO:0008006" key="7">
    <source>
        <dbReference type="Google" id="ProtNLM"/>
    </source>
</evidence>
<dbReference type="Pfam" id="PF12796">
    <property type="entry name" value="Ank_2"/>
    <property type="match status" value="5"/>
</dbReference>
<proteinExistence type="predicted"/>
<dbReference type="AlphaFoldDB" id="A0ABD2VXR8"/>
<dbReference type="Pfam" id="PF00023">
    <property type="entry name" value="Ank"/>
    <property type="match status" value="4"/>
</dbReference>
<keyword evidence="2 3" id="KW-0040">ANK repeat</keyword>